<protein>
    <submittedName>
        <fullName evidence="2">Uncharacterized protein</fullName>
    </submittedName>
</protein>
<feature type="region of interest" description="Disordered" evidence="1">
    <location>
        <begin position="677"/>
        <end position="715"/>
    </location>
</feature>
<feature type="compositionally biased region" description="Polar residues" evidence="1">
    <location>
        <begin position="237"/>
        <end position="250"/>
    </location>
</feature>
<feature type="region of interest" description="Disordered" evidence="1">
    <location>
        <begin position="999"/>
        <end position="1023"/>
    </location>
</feature>
<feature type="region of interest" description="Disordered" evidence="1">
    <location>
        <begin position="831"/>
        <end position="902"/>
    </location>
</feature>
<comment type="caution">
    <text evidence="2">The sequence shown here is derived from an EMBL/GenBank/DDBJ whole genome shotgun (WGS) entry which is preliminary data.</text>
</comment>
<feature type="region of interest" description="Disordered" evidence="1">
    <location>
        <begin position="233"/>
        <end position="265"/>
    </location>
</feature>
<dbReference type="OrthoDB" id="331160at2759"/>
<dbReference type="Proteomes" id="UP000028828">
    <property type="component" value="Unassembled WGS sequence"/>
</dbReference>
<feature type="region of interest" description="Disordered" evidence="1">
    <location>
        <begin position="1260"/>
        <end position="1293"/>
    </location>
</feature>
<feature type="compositionally biased region" description="Polar residues" evidence="1">
    <location>
        <begin position="1377"/>
        <end position="1394"/>
    </location>
</feature>
<feature type="region of interest" description="Disordered" evidence="1">
    <location>
        <begin position="508"/>
        <end position="546"/>
    </location>
</feature>
<accession>A0A086J9W2</accession>
<proteinExistence type="predicted"/>
<feature type="compositionally biased region" description="Basic and acidic residues" evidence="1">
    <location>
        <begin position="371"/>
        <end position="390"/>
    </location>
</feature>
<organism evidence="2 3">
    <name type="scientific">Toxoplasma gondii p89</name>
    <dbReference type="NCBI Taxonomy" id="943119"/>
    <lineage>
        <taxon>Eukaryota</taxon>
        <taxon>Sar</taxon>
        <taxon>Alveolata</taxon>
        <taxon>Apicomplexa</taxon>
        <taxon>Conoidasida</taxon>
        <taxon>Coccidia</taxon>
        <taxon>Eucoccidiorida</taxon>
        <taxon>Eimeriorina</taxon>
        <taxon>Sarcocystidae</taxon>
        <taxon>Toxoplasma</taxon>
    </lineage>
</organism>
<feature type="region of interest" description="Disordered" evidence="1">
    <location>
        <begin position="365"/>
        <end position="420"/>
    </location>
</feature>
<feature type="region of interest" description="Disordered" evidence="1">
    <location>
        <begin position="1355"/>
        <end position="1403"/>
    </location>
</feature>
<dbReference type="EMBL" id="AEYI02002266">
    <property type="protein sequence ID" value="KFG28930.1"/>
    <property type="molecule type" value="Genomic_DNA"/>
</dbReference>
<gene>
    <name evidence="2" type="ORF">TGP89_288280</name>
</gene>
<evidence type="ECO:0000313" key="2">
    <source>
        <dbReference type="EMBL" id="KFG28930.1"/>
    </source>
</evidence>
<feature type="region of interest" description="Disordered" evidence="1">
    <location>
        <begin position="1"/>
        <end position="23"/>
    </location>
</feature>
<feature type="region of interest" description="Disordered" evidence="1">
    <location>
        <begin position="1109"/>
        <end position="1130"/>
    </location>
</feature>
<sequence length="1594" mass="173332">MNFRATCTPTAASPPRKGPSAWSGLQQLRSLASLRDRQARTQGSLRKARQKSRDSRKWTLFRRRTRMIPASFAAVEAEDGIDAVAHFRWRYAGTATPLTGKFGSAHDQTIEERLVSSTELNPEVNEFSTKFALYSDRSLPWCLPMVDQPFSAPAFRTMHARKIFKHEREAVQPRTSSCCWVPRPSVPDSGARYSFGVPSSLRTPAPCIPSTFAVHQASSGSFATSPHAVFNREHRTAASSSRAQLLQGDQSDPPHPSTFRSEKPPFLSDSKGAYFRGGSPSFHRVAFCAPTSKGDWGSEAGRGANENLRLWKGVHACTVELRQALLSRRTFNRSGLRSDRVYKQSERTTSLDHRCVVPSALHGLTSSVRSGDSRRHEAASQMRPREDKKMASPAAFQGQTSEPKIEGEQGHPSQGGVGEAESQLLSRLAQSAHHMPTRDVVFVLTHVHKLMFPCAHACGFTDPILAVYRAAAQALRGRLGGLSSLEWKDVLVPIVGLLLEHSPRAPALPQLAPRHDSFPSSSPLDSSPAAASREPSSIQSHCGGRELGSPEALSVGLSAMRDGTREPTLASRLNGSSSFPPLPGIFDSLLKDVCARITRYAPSLPPHLLLFFFNAYARLGVFPPPLVLATAKAVEDRIETLSPQDLSMAVTTFALAQRHRKESRHRTVAANETRGIRETREKGTRANSGRATDCERSSNGDNITGDPSTPLPQKKTFRPPLFCESLHDASASTVSVAASAPLPVCQPSSAGVSSGSPHLPFGSSRDSEGASWVGSRIPDVSPIFYRLLSHLVASPSLRQQLPLSSAVQILSACARFPLEMRHMEGRRAACAARPKRREDSLIPRPCASEPPSLADDVNGEGQQVGKPKDLRDEEHNARDPFSSPRLPASSPPSSSPFSFGRECSSAPPAGEAGVLASVFHSVFADVLMLSAFESWTPQLVASAMNAFTSCKSLPASRRHEALVLLLHRLLFTVRVRQTEVARRGEACAVADMRTIDPVEKAGSAGDSREKPTERANASLGYKHDARGPPGDDWRVLDEAFSDEKIVVSFSLALHALGKENVRLPAPVLAEVMQSMAWILRHCSRAAFAAGLPNEAQVSSWNSESRRSPSVFSAFSQDGDGGRGAVGRGKQSLQKFEKTSSVPLSREWAVMAWGLAKLLSYAKVSKTPVACARGYPEASRSGCEGTARPLDTWEVEAGWAEHCENVFRPLFLLVPSLLLEQRNPDFIAVSQLADAVRRVLLLDAEKSKRLDCTLSPRQEVASPDCKEGAQSQGMRHSPSSHKPQPLESDSSCSATAQTVTVKGLEGALCERASVANPDGGSSSGFADRGESSVSGAGGPGACGGSGDACGSIAEFDRSPQQRETSGTVERSDSEALSRNEPSTSHTSVDTGSLGSLGSMEENPHDRSPYLWEQRLMKPEELTFLLRFVAGYLFRWADICKPHQLLQTSWLYMQLNLLHTLQVDIPKSVANAPALACSAWSKERVDHSRDCERRTPLPFHMCAADTPECEGGARDAPRPAHSVPNLSAVEFMGCVLDRLRESEDTLDEGNSYFLQQLLRVYVLKYPAIMKRHPKRVRKFVKRRLGDTLDKGADSLS</sequence>
<feature type="compositionally biased region" description="Low complexity" evidence="1">
    <location>
        <begin position="508"/>
        <end position="537"/>
    </location>
</feature>
<name>A0A086J9W2_TOXGO</name>
<reference evidence="2 3" key="1">
    <citation type="submission" date="2014-03" db="EMBL/GenBank/DDBJ databases">
        <authorList>
            <person name="Sibley D."/>
            <person name="Venepally P."/>
            <person name="Karamycheva S."/>
            <person name="Hadjithomas M."/>
            <person name="Khan A."/>
            <person name="Brunk B."/>
            <person name="Roos D."/>
            <person name="Caler E."/>
            <person name="Lorenzi H."/>
        </authorList>
    </citation>
    <scope>NUCLEOTIDE SEQUENCE [LARGE SCALE GENOMIC DNA]</scope>
    <source>
        <strain evidence="3">p89</strain>
    </source>
</reference>
<feature type="region of interest" description="Disordered" evidence="1">
    <location>
        <begin position="1313"/>
        <end position="1342"/>
    </location>
</feature>
<feature type="compositionally biased region" description="Basic and acidic residues" evidence="1">
    <location>
        <begin position="866"/>
        <end position="878"/>
    </location>
</feature>
<evidence type="ECO:0000313" key="3">
    <source>
        <dbReference type="Proteomes" id="UP000028828"/>
    </source>
</evidence>
<evidence type="ECO:0000256" key="1">
    <source>
        <dbReference type="SAM" id="MobiDB-lite"/>
    </source>
</evidence>
<feature type="region of interest" description="Disordered" evidence="1">
    <location>
        <begin position="750"/>
        <end position="771"/>
    </location>
</feature>
<feature type="compositionally biased region" description="Polar residues" evidence="1">
    <location>
        <begin position="1"/>
        <end position="11"/>
    </location>
</feature>
<dbReference type="VEuPathDB" id="ToxoDB:TGP89_288280"/>